<dbReference type="AlphaFoldDB" id="Q8LIA5"/>
<proteinExistence type="predicted"/>
<organism evidence="2 3">
    <name type="scientific">Oryza sativa subsp. japonica</name>
    <name type="common">Rice</name>
    <dbReference type="NCBI Taxonomy" id="39947"/>
    <lineage>
        <taxon>Eukaryota</taxon>
        <taxon>Viridiplantae</taxon>
        <taxon>Streptophyta</taxon>
        <taxon>Embryophyta</taxon>
        <taxon>Tracheophyta</taxon>
        <taxon>Spermatophyta</taxon>
        <taxon>Magnoliopsida</taxon>
        <taxon>Liliopsida</taxon>
        <taxon>Poales</taxon>
        <taxon>Poaceae</taxon>
        <taxon>BOP clade</taxon>
        <taxon>Oryzoideae</taxon>
        <taxon>Oryzeae</taxon>
        <taxon>Oryzinae</taxon>
        <taxon>Oryza</taxon>
        <taxon>Oryza sativa</taxon>
    </lineage>
</organism>
<dbReference type="Proteomes" id="UP000000763">
    <property type="component" value="Chromosome 7"/>
</dbReference>
<gene>
    <name evidence="2" type="primary">OJ1458_B07.114</name>
</gene>
<name>Q8LIA5_ORYSJ</name>
<sequence length="115" mass="12077">MVFPNDAHPGKSVVGKGSEGDGRNGAGKSIALATRGGGCGGWFRKGGERRWRMTVAKAVGDLATVTVAWRRGARRRRRHIWKGRDGDDAVVADGGGGRPTGKRKEAAQLGLGRLG</sequence>
<feature type="region of interest" description="Disordered" evidence="1">
    <location>
        <begin position="1"/>
        <end position="31"/>
    </location>
</feature>
<reference evidence="3" key="1">
    <citation type="journal article" date="2005" name="Nature">
        <title>The map-based sequence of the rice genome.</title>
        <authorList>
            <consortium name="International rice genome sequencing project (IRGSP)"/>
            <person name="Matsumoto T."/>
            <person name="Wu J."/>
            <person name="Kanamori H."/>
            <person name="Katayose Y."/>
            <person name="Fujisawa M."/>
            <person name="Namiki N."/>
            <person name="Mizuno H."/>
            <person name="Yamamoto K."/>
            <person name="Antonio B.A."/>
            <person name="Baba T."/>
            <person name="Sakata K."/>
            <person name="Nagamura Y."/>
            <person name="Aoki H."/>
            <person name="Arikawa K."/>
            <person name="Arita K."/>
            <person name="Bito T."/>
            <person name="Chiden Y."/>
            <person name="Fujitsuka N."/>
            <person name="Fukunaka R."/>
            <person name="Hamada M."/>
            <person name="Harada C."/>
            <person name="Hayashi A."/>
            <person name="Hijishita S."/>
            <person name="Honda M."/>
            <person name="Hosokawa S."/>
            <person name="Ichikawa Y."/>
            <person name="Idonuma A."/>
            <person name="Iijima M."/>
            <person name="Ikeda M."/>
            <person name="Ikeno M."/>
            <person name="Ito K."/>
            <person name="Ito S."/>
            <person name="Ito T."/>
            <person name="Ito Y."/>
            <person name="Ito Y."/>
            <person name="Iwabuchi A."/>
            <person name="Kamiya K."/>
            <person name="Karasawa W."/>
            <person name="Kurita K."/>
            <person name="Katagiri S."/>
            <person name="Kikuta A."/>
            <person name="Kobayashi H."/>
            <person name="Kobayashi N."/>
            <person name="Machita K."/>
            <person name="Maehara T."/>
            <person name="Masukawa M."/>
            <person name="Mizubayashi T."/>
            <person name="Mukai Y."/>
            <person name="Nagasaki H."/>
            <person name="Nagata Y."/>
            <person name="Naito S."/>
            <person name="Nakashima M."/>
            <person name="Nakama Y."/>
            <person name="Nakamichi Y."/>
            <person name="Nakamura M."/>
            <person name="Meguro A."/>
            <person name="Negishi M."/>
            <person name="Ohta I."/>
            <person name="Ohta T."/>
            <person name="Okamoto M."/>
            <person name="Ono N."/>
            <person name="Saji S."/>
            <person name="Sakaguchi M."/>
            <person name="Sakai K."/>
            <person name="Shibata M."/>
            <person name="Shimokawa T."/>
            <person name="Song J."/>
            <person name="Takazaki Y."/>
            <person name="Terasawa K."/>
            <person name="Tsugane M."/>
            <person name="Tsuji K."/>
            <person name="Ueda S."/>
            <person name="Waki K."/>
            <person name="Yamagata H."/>
            <person name="Yamamoto M."/>
            <person name="Yamamoto S."/>
            <person name="Yamane H."/>
            <person name="Yoshiki S."/>
            <person name="Yoshihara R."/>
            <person name="Yukawa K."/>
            <person name="Zhong H."/>
            <person name="Yano M."/>
            <person name="Yuan Q."/>
            <person name="Ouyang S."/>
            <person name="Liu J."/>
            <person name="Jones K.M."/>
            <person name="Gansberger K."/>
            <person name="Moffat K."/>
            <person name="Hill J."/>
            <person name="Bera J."/>
            <person name="Fadrosh D."/>
            <person name="Jin S."/>
            <person name="Johri S."/>
            <person name="Kim M."/>
            <person name="Overton L."/>
            <person name="Reardon M."/>
            <person name="Tsitrin T."/>
            <person name="Vuong H."/>
            <person name="Weaver B."/>
            <person name="Ciecko A."/>
            <person name="Tallon L."/>
            <person name="Jackson J."/>
            <person name="Pai G."/>
            <person name="Aken S.V."/>
            <person name="Utterback T."/>
            <person name="Reidmuller S."/>
            <person name="Feldblyum T."/>
            <person name="Hsiao J."/>
            <person name="Zismann V."/>
            <person name="Iobst S."/>
            <person name="de Vazeille A.R."/>
            <person name="Buell C.R."/>
            <person name="Ying K."/>
            <person name="Li Y."/>
            <person name="Lu T."/>
            <person name="Huang Y."/>
            <person name="Zhao Q."/>
            <person name="Feng Q."/>
            <person name="Zhang L."/>
            <person name="Zhu J."/>
            <person name="Weng Q."/>
            <person name="Mu J."/>
            <person name="Lu Y."/>
            <person name="Fan D."/>
            <person name="Liu Y."/>
            <person name="Guan J."/>
            <person name="Zhang Y."/>
            <person name="Yu S."/>
            <person name="Liu X."/>
            <person name="Zhang Y."/>
            <person name="Hong G."/>
            <person name="Han B."/>
            <person name="Choisne N."/>
            <person name="Demange N."/>
            <person name="Orjeda G."/>
            <person name="Samain S."/>
            <person name="Cattolico L."/>
            <person name="Pelletier E."/>
            <person name="Couloux A."/>
            <person name="Segurens B."/>
            <person name="Wincker P."/>
            <person name="D'Hont A."/>
            <person name="Scarpelli C."/>
            <person name="Weissenbach J."/>
            <person name="Salanoubat M."/>
            <person name="Quetier F."/>
            <person name="Yu Y."/>
            <person name="Kim H.R."/>
            <person name="Rambo T."/>
            <person name="Currie J."/>
            <person name="Collura K."/>
            <person name="Luo M."/>
            <person name="Yang T."/>
            <person name="Ammiraju J.S.S."/>
            <person name="Engler F."/>
            <person name="Soderlund C."/>
            <person name="Wing R.A."/>
            <person name="Palmer L.E."/>
            <person name="de la Bastide M."/>
            <person name="Spiegel L."/>
            <person name="Nascimento L."/>
            <person name="Zutavern T."/>
            <person name="O'Shaughnessy A."/>
            <person name="Dike S."/>
            <person name="Dedhia N."/>
            <person name="Preston R."/>
            <person name="Balija V."/>
            <person name="McCombie W.R."/>
            <person name="Chow T."/>
            <person name="Chen H."/>
            <person name="Chung M."/>
            <person name="Chen C."/>
            <person name="Shaw J."/>
            <person name="Wu H."/>
            <person name="Hsiao K."/>
            <person name="Chao Y."/>
            <person name="Chu M."/>
            <person name="Cheng C."/>
            <person name="Hour A."/>
            <person name="Lee P."/>
            <person name="Lin S."/>
            <person name="Lin Y."/>
            <person name="Liou J."/>
            <person name="Liu S."/>
            <person name="Hsing Y."/>
            <person name="Raghuvanshi S."/>
            <person name="Mohanty A."/>
            <person name="Bharti A.K."/>
            <person name="Gaur A."/>
            <person name="Gupta V."/>
            <person name="Kumar D."/>
            <person name="Ravi V."/>
            <person name="Vij S."/>
            <person name="Kapur A."/>
            <person name="Khurana P."/>
            <person name="Khurana P."/>
            <person name="Khurana J.P."/>
            <person name="Tyagi A.K."/>
            <person name="Gaikwad K."/>
            <person name="Singh A."/>
            <person name="Dalal V."/>
            <person name="Srivastava S."/>
            <person name="Dixit A."/>
            <person name="Pal A.K."/>
            <person name="Ghazi I.A."/>
            <person name="Yadav M."/>
            <person name="Pandit A."/>
            <person name="Bhargava A."/>
            <person name="Sureshbabu K."/>
            <person name="Batra K."/>
            <person name="Sharma T.R."/>
            <person name="Mohapatra T."/>
            <person name="Singh N.K."/>
            <person name="Messing J."/>
            <person name="Nelson A.B."/>
            <person name="Fuks G."/>
            <person name="Kavchok S."/>
            <person name="Keizer G."/>
            <person name="Linton E."/>
            <person name="Llaca V."/>
            <person name="Song R."/>
            <person name="Tanyolac B."/>
            <person name="Young S."/>
            <person name="Ho-Il K."/>
            <person name="Hahn J.H."/>
            <person name="Sangsakoo G."/>
            <person name="Vanavichit A."/>
            <person name="de Mattos Luiz.A.T."/>
            <person name="Zimmer P.D."/>
            <person name="Malone G."/>
            <person name="Dellagostin O."/>
            <person name="de Oliveira A.C."/>
            <person name="Bevan M."/>
            <person name="Bancroft I."/>
            <person name="Minx P."/>
            <person name="Cordum H."/>
            <person name="Wilson R."/>
            <person name="Cheng Z."/>
            <person name="Jin W."/>
            <person name="Jiang J."/>
            <person name="Leong S.A."/>
            <person name="Iwama H."/>
            <person name="Gojobori T."/>
            <person name="Itoh T."/>
            <person name="Niimura Y."/>
            <person name="Fujii Y."/>
            <person name="Habara T."/>
            <person name="Sakai H."/>
            <person name="Sato Y."/>
            <person name="Wilson G."/>
            <person name="Kumar K."/>
            <person name="McCouch S."/>
            <person name="Juretic N."/>
            <person name="Hoen D."/>
            <person name="Wright S."/>
            <person name="Bruskiewich R."/>
            <person name="Bureau T."/>
            <person name="Miyao A."/>
            <person name="Hirochika H."/>
            <person name="Nishikawa T."/>
            <person name="Kadowaki K."/>
            <person name="Sugiura M."/>
            <person name="Burr B."/>
            <person name="Sasaki T."/>
        </authorList>
    </citation>
    <scope>NUCLEOTIDE SEQUENCE [LARGE SCALE GENOMIC DNA]</scope>
    <source>
        <strain evidence="3">cv. Nipponbare</strain>
    </source>
</reference>
<protein>
    <submittedName>
        <fullName evidence="2">Uncharacterized protein</fullName>
    </submittedName>
</protein>
<accession>Q8LIA5</accession>
<evidence type="ECO:0000256" key="1">
    <source>
        <dbReference type="SAM" id="MobiDB-lite"/>
    </source>
</evidence>
<evidence type="ECO:0000313" key="3">
    <source>
        <dbReference type="Proteomes" id="UP000000763"/>
    </source>
</evidence>
<feature type="region of interest" description="Disordered" evidence="1">
    <location>
        <begin position="86"/>
        <end position="115"/>
    </location>
</feature>
<evidence type="ECO:0000313" key="2">
    <source>
        <dbReference type="EMBL" id="BAC07012.1"/>
    </source>
</evidence>
<dbReference type="EMBL" id="AP003832">
    <property type="protein sequence ID" value="BAC07012.1"/>
    <property type="molecule type" value="Genomic_DNA"/>
</dbReference>
<reference evidence="3" key="2">
    <citation type="journal article" date="2008" name="Nucleic Acids Res.">
        <title>The rice annotation project database (RAP-DB): 2008 update.</title>
        <authorList>
            <consortium name="The rice annotation project (RAP)"/>
        </authorList>
    </citation>
    <scope>GENOME REANNOTATION</scope>
    <source>
        <strain evidence="3">cv. Nipponbare</strain>
    </source>
</reference>